<evidence type="ECO:0000256" key="3">
    <source>
        <dbReference type="SAM" id="Phobius"/>
    </source>
</evidence>
<dbReference type="AlphaFoldDB" id="A0AAE0XMZ2"/>
<proteinExistence type="predicted"/>
<dbReference type="Gene3D" id="2.170.300.10">
    <property type="entry name" value="Tie2 ligand-binding domain superfamily"/>
    <property type="match status" value="1"/>
</dbReference>
<dbReference type="PANTHER" id="PTHR24043">
    <property type="entry name" value="SCAVENGER RECEPTOR CLASS F"/>
    <property type="match status" value="1"/>
</dbReference>
<dbReference type="EMBL" id="JAWDGP010008016">
    <property type="protein sequence ID" value="KAK3697281.1"/>
    <property type="molecule type" value="Genomic_DNA"/>
</dbReference>
<feature type="region of interest" description="Disordered" evidence="2">
    <location>
        <begin position="285"/>
        <end position="317"/>
    </location>
</feature>
<organism evidence="4 5">
    <name type="scientific">Elysia crispata</name>
    <name type="common">lettuce slug</name>
    <dbReference type="NCBI Taxonomy" id="231223"/>
    <lineage>
        <taxon>Eukaryota</taxon>
        <taxon>Metazoa</taxon>
        <taxon>Spiralia</taxon>
        <taxon>Lophotrochozoa</taxon>
        <taxon>Mollusca</taxon>
        <taxon>Gastropoda</taxon>
        <taxon>Heterobranchia</taxon>
        <taxon>Euthyneura</taxon>
        <taxon>Panpulmonata</taxon>
        <taxon>Sacoglossa</taxon>
        <taxon>Placobranchoidea</taxon>
        <taxon>Plakobranchidae</taxon>
        <taxon>Elysia</taxon>
    </lineage>
</organism>
<evidence type="ECO:0000256" key="1">
    <source>
        <dbReference type="ARBA" id="ARBA00022536"/>
    </source>
</evidence>
<dbReference type="GO" id="GO:0005044">
    <property type="term" value="F:scavenger receptor activity"/>
    <property type="evidence" value="ECO:0007669"/>
    <property type="project" value="InterPro"/>
</dbReference>
<comment type="caution">
    <text evidence="4">The sequence shown here is derived from an EMBL/GenBank/DDBJ whole genome shotgun (WGS) entry which is preliminary data.</text>
</comment>
<dbReference type="Proteomes" id="UP001283361">
    <property type="component" value="Unassembled WGS sequence"/>
</dbReference>
<protein>
    <submittedName>
        <fullName evidence="4">Uncharacterized protein</fullName>
    </submittedName>
</protein>
<keyword evidence="1" id="KW-0245">EGF-like domain</keyword>
<keyword evidence="3" id="KW-1133">Transmembrane helix</keyword>
<accession>A0AAE0XMZ2</accession>
<dbReference type="InterPro" id="IPR042635">
    <property type="entry name" value="MEGF10/SREC1/2-like"/>
</dbReference>
<evidence type="ECO:0000313" key="4">
    <source>
        <dbReference type="EMBL" id="KAK3697281.1"/>
    </source>
</evidence>
<sequence>MSVIVSTRPAVLSTVEAVRLAVPLATLDWIVVKNVKLEGYTGRLCEDTCSPTCGGEDNSCNQTDGTCTQGCDPGYTGRLCEDTCSPTCGGKDNSCNQAYGTCTQGCDPGYTGRFCQSICPLGKYGPRCNTTCSGQCVGQHNPCHHIDGSCYLGCVQDDQSPMCRRTRGSRQKTSSFFVPLVAVVTAAAVIIGLLVWRLRMATSHQPQRSPHDDCSARAELVQVENTPLAPSSGTLAGRGLNQQYEPMELSPLDCLHNDNDHDQYATPLDMERELGEYEMPLALSVKQSDLSEHSGENISKTEKNTYANTKPCKAASK</sequence>
<keyword evidence="5" id="KW-1185">Reference proteome</keyword>
<evidence type="ECO:0000256" key="2">
    <source>
        <dbReference type="SAM" id="MobiDB-lite"/>
    </source>
</evidence>
<feature type="compositionally biased region" description="Basic and acidic residues" evidence="2">
    <location>
        <begin position="289"/>
        <end position="303"/>
    </location>
</feature>
<gene>
    <name evidence="4" type="ORF">RRG08_065091</name>
</gene>
<dbReference type="SUPFAM" id="SSF57184">
    <property type="entry name" value="Growth factor receptor domain"/>
    <property type="match status" value="1"/>
</dbReference>
<evidence type="ECO:0000313" key="5">
    <source>
        <dbReference type="Proteomes" id="UP001283361"/>
    </source>
</evidence>
<reference evidence="4" key="1">
    <citation type="journal article" date="2023" name="G3 (Bethesda)">
        <title>A reference genome for the long-term kleptoplast-retaining sea slug Elysia crispata morphotype clarki.</title>
        <authorList>
            <person name="Eastman K.E."/>
            <person name="Pendleton A.L."/>
            <person name="Shaikh M.A."/>
            <person name="Suttiyut T."/>
            <person name="Ogas R."/>
            <person name="Tomko P."/>
            <person name="Gavelis G."/>
            <person name="Widhalm J.R."/>
            <person name="Wisecaver J.H."/>
        </authorList>
    </citation>
    <scope>NUCLEOTIDE SEQUENCE</scope>
    <source>
        <strain evidence="4">ECLA1</strain>
    </source>
</reference>
<dbReference type="PANTHER" id="PTHR24043:SF8">
    <property type="entry name" value="EGF-LIKE DOMAIN-CONTAINING PROTEIN"/>
    <property type="match status" value="1"/>
</dbReference>
<feature type="transmembrane region" description="Helical" evidence="3">
    <location>
        <begin position="176"/>
        <end position="198"/>
    </location>
</feature>
<dbReference type="InterPro" id="IPR009030">
    <property type="entry name" value="Growth_fac_rcpt_cys_sf"/>
</dbReference>
<name>A0AAE0XMZ2_9GAST</name>
<keyword evidence="3" id="KW-0812">Transmembrane</keyword>
<keyword evidence="3" id="KW-0472">Membrane</keyword>